<dbReference type="PANTHER" id="PTHR33992">
    <property type="entry name" value="RIBONUCLEASE P PROTEIN COMPONENT"/>
    <property type="match status" value="1"/>
</dbReference>
<protein>
    <recommendedName>
        <fullName evidence="7 8">Ribonuclease P protein component</fullName>
        <shortName evidence="7">RNase P protein</shortName>
        <shortName evidence="7">RNaseP protein</shortName>
        <ecNumber evidence="7 8">3.1.26.5</ecNumber>
    </recommendedName>
    <alternativeName>
        <fullName evidence="7">Protein C5</fullName>
    </alternativeName>
</protein>
<evidence type="ECO:0000313" key="9">
    <source>
        <dbReference type="EMBL" id="MDO7876787.1"/>
    </source>
</evidence>
<dbReference type="GO" id="GO:0004526">
    <property type="term" value="F:ribonuclease P activity"/>
    <property type="evidence" value="ECO:0007669"/>
    <property type="project" value="UniProtKB-EC"/>
</dbReference>
<dbReference type="PROSITE" id="PS00648">
    <property type="entry name" value="RIBONUCLEASE_P"/>
    <property type="match status" value="1"/>
</dbReference>
<gene>
    <name evidence="7 9" type="primary">rnpA</name>
    <name evidence="9" type="ORF">Q5H93_18725</name>
</gene>
<keyword evidence="5 7" id="KW-0378">Hydrolase</keyword>
<keyword evidence="10" id="KW-1185">Reference proteome</keyword>
<dbReference type="EC" id="3.1.26.5" evidence="7 8"/>
<evidence type="ECO:0000256" key="8">
    <source>
        <dbReference type="NCBIfam" id="TIGR00188"/>
    </source>
</evidence>
<proteinExistence type="inferred from homology"/>
<reference evidence="9" key="1">
    <citation type="submission" date="2023-07" db="EMBL/GenBank/DDBJ databases">
        <authorList>
            <person name="Kim M.K."/>
        </authorList>
    </citation>
    <scope>NUCLEOTIDE SEQUENCE</scope>
    <source>
        <strain evidence="9">ASUV-10-1</strain>
    </source>
</reference>
<dbReference type="InterPro" id="IPR020539">
    <property type="entry name" value="RNase_P_CS"/>
</dbReference>
<dbReference type="InterPro" id="IPR000100">
    <property type="entry name" value="RNase_P"/>
</dbReference>
<evidence type="ECO:0000256" key="6">
    <source>
        <dbReference type="ARBA" id="ARBA00022884"/>
    </source>
</evidence>
<name>A0ABT9BEV8_9BACT</name>
<evidence type="ECO:0000256" key="7">
    <source>
        <dbReference type="HAMAP-Rule" id="MF_00227"/>
    </source>
</evidence>
<keyword evidence="2 7" id="KW-0819">tRNA processing</keyword>
<dbReference type="RefSeq" id="WP_305008173.1">
    <property type="nucleotide sequence ID" value="NZ_JAUQSY010000014.1"/>
</dbReference>
<organism evidence="9 10">
    <name type="scientific">Hymenobacter aranciens</name>
    <dbReference type="NCBI Taxonomy" id="3063996"/>
    <lineage>
        <taxon>Bacteria</taxon>
        <taxon>Pseudomonadati</taxon>
        <taxon>Bacteroidota</taxon>
        <taxon>Cytophagia</taxon>
        <taxon>Cytophagales</taxon>
        <taxon>Hymenobacteraceae</taxon>
        <taxon>Hymenobacter</taxon>
    </lineage>
</organism>
<dbReference type="Pfam" id="PF00825">
    <property type="entry name" value="Ribonuclease_P"/>
    <property type="match status" value="1"/>
</dbReference>
<evidence type="ECO:0000313" key="10">
    <source>
        <dbReference type="Proteomes" id="UP001176429"/>
    </source>
</evidence>
<dbReference type="Proteomes" id="UP001176429">
    <property type="component" value="Unassembled WGS sequence"/>
</dbReference>
<keyword evidence="3 7" id="KW-0540">Nuclease</keyword>
<dbReference type="InterPro" id="IPR020568">
    <property type="entry name" value="Ribosomal_Su5_D2-typ_SF"/>
</dbReference>
<comment type="caution">
    <text evidence="9">The sequence shown here is derived from an EMBL/GenBank/DDBJ whole genome shotgun (WGS) entry which is preliminary data.</text>
</comment>
<dbReference type="NCBIfam" id="TIGR00188">
    <property type="entry name" value="rnpA"/>
    <property type="match status" value="1"/>
</dbReference>
<evidence type="ECO:0000256" key="3">
    <source>
        <dbReference type="ARBA" id="ARBA00022722"/>
    </source>
</evidence>
<accession>A0ABT9BEV8</accession>
<sequence length="174" mass="19511">MAGWFLVLPEINRYGNAASLFTPLPTVTELPAASPPPPARKYTFPKEEHLCRKKLIDELFSKQSASFGVYPLRIIWTKSEEKNTATPQVLISVSKRGFKRAVDRNRLKRLIREAYRLNKYRLLEQPEGHSVALLGIIYTGKEKSPLALVEKKLISAFHRLSSAPVEASTAPPAA</sequence>
<comment type="subunit">
    <text evidence="7">Consists of a catalytic RNA component (M1 or rnpB) and a protein subunit.</text>
</comment>
<dbReference type="EMBL" id="JAUQSY010000014">
    <property type="protein sequence ID" value="MDO7876787.1"/>
    <property type="molecule type" value="Genomic_DNA"/>
</dbReference>
<dbReference type="HAMAP" id="MF_00227">
    <property type="entry name" value="RNase_P"/>
    <property type="match status" value="1"/>
</dbReference>
<dbReference type="PANTHER" id="PTHR33992:SF1">
    <property type="entry name" value="RIBONUCLEASE P PROTEIN COMPONENT"/>
    <property type="match status" value="1"/>
</dbReference>
<comment type="function">
    <text evidence="1 7">RNaseP catalyzes the removal of the 5'-leader sequence from pre-tRNA to produce the mature 5'-terminus. It can also cleave other RNA substrates such as 4.5S RNA. The protein component plays an auxiliary but essential role in vivo by binding to the 5'-leader sequence and broadening the substrate specificity of the ribozyme.</text>
</comment>
<keyword evidence="4 7" id="KW-0255">Endonuclease</keyword>
<dbReference type="Gene3D" id="3.30.230.10">
    <property type="match status" value="1"/>
</dbReference>
<evidence type="ECO:0000256" key="1">
    <source>
        <dbReference type="ARBA" id="ARBA00002663"/>
    </source>
</evidence>
<evidence type="ECO:0000256" key="2">
    <source>
        <dbReference type="ARBA" id="ARBA00022694"/>
    </source>
</evidence>
<comment type="catalytic activity">
    <reaction evidence="7">
        <text>Endonucleolytic cleavage of RNA, removing 5'-extranucleotides from tRNA precursor.</text>
        <dbReference type="EC" id="3.1.26.5"/>
    </reaction>
</comment>
<comment type="similarity">
    <text evidence="7">Belongs to the RnpA family.</text>
</comment>
<keyword evidence="6 7" id="KW-0694">RNA-binding</keyword>
<evidence type="ECO:0000256" key="5">
    <source>
        <dbReference type="ARBA" id="ARBA00022801"/>
    </source>
</evidence>
<dbReference type="SUPFAM" id="SSF54211">
    <property type="entry name" value="Ribosomal protein S5 domain 2-like"/>
    <property type="match status" value="1"/>
</dbReference>
<evidence type="ECO:0000256" key="4">
    <source>
        <dbReference type="ARBA" id="ARBA00022759"/>
    </source>
</evidence>
<dbReference type="InterPro" id="IPR014721">
    <property type="entry name" value="Ribsml_uS5_D2-typ_fold_subgr"/>
</dbReference>